<feature type="compositionally biased region" description="Basic and acidic residues" evidence="1">
    <location>
        <begin position="131"/>
        <end position="141"/>
    </location>
</feature>
<feature type="compositionally biased region" description="Pro residues" evidence="1">
    <location>
        <begin position="430"/>
        <end position="443"/>
    </location>
</feature>
<evidence type="ECO:0000313" key="2">
    <source>
        <dbReference type="EMBL" id="EJK64504.1"/>
    </source>
</evidence>
<organism evidence="2 3">
    <name type="scientific">Thalassiosira oceanica</name>
    <name type="common">Marine diatom</name>
    <dbReference type="NCBI Taxonomy" id="159749"/>
    <lineage>
        <taxon>Eukaryota</taxon>
        <taxon>Sar</taxon>
        <taxon>Stramenopiles</taxon>
        <taxon>Ochrophyta</taxon>
        <taxon>Bacillariophyta</taxon>
        <taxon>Coscinodiscophyceae</taxon>
        <taxon>Thalassiosirophycidae</taxon>
        <taxon>Thalassiosirales</taxon>
        <taxon>Thalassiosiraceae</taxon>
        <taxon>Thalassiosira</taxon>
    </lineage>
</organism>
<feature type="non-terminal residue" evidence="2">
    <location>
        <position position="1"/>
    </location>
</feature>
<accession>K0SHP7</accession>
<dbReference type="EMBL" id="AGNL01017181">
    <property type="protein sequence ID" value="EJK64504.1"/>
    <property type="molecule type" value="Genomic_DNA"/>
</dbReference>
<comment type="caution">
    <text evidence="2">The sequence shown here is derived from an EMBL/GenBank/DDBJ whole genome shotgun (WGS) entry which is preliminary data.</text>
</comment>
<feature type="region of interest" description="Disordered" evidence="1">
    <location>
        <begin position="131"/>
        <end position="218"/>
    </location>
</feature>
<feature type="region of interest" description="Disordered" evidence="1">
    <location>
        <begin position="426"/>
        <end position="445"/>
    </location>
</feature>
<reference evidence="2 3" key="1">
    <citation type="journal article" date="2012" name="Genome Biol.">
        <title>Genome and low-iron response of an oceanic diatom adapted to chronic iron limitation.</title>
        <authorList>
            <person name="Lommer M."/>
            <person name="Specht M."/>
            <person name="Roy A.S."/>
            <person name="Kraemer L."/>
            <person name="Andreson R."/>
            <person name="Gutowska M.A."/>
            <person name="Wolf J."/>
            <person name="Bergner S.V."/>
            <person name="Schilhabel M.B."/>
            <person name="Klostermeier U.C."/>
            <person name="Beiko R.G."/>
            <person name="Rosenstiel P."/>
            <person name="Hippler M."/>
            <person name="Laroche J."/>
        </authorList>
    </citation>
    <scope>NUCLEOTIDE SEQUENCE [LARGE SCALE GENOMIC DNA]</scope>
    <source>
        <strain evidence="2 3">CCMP1005</strain>
    </source>
</reference>
<protein>
    <submittedName>
        <fullName evidence="2">Uncharacterized protein</fullName>
    </submittedName>
</protein>
<keyword evidence="3" id="KW-1185">Reference proteome</keyword>
<dbReference type="Proteomes" id="UP000266841">
    <property type="component" value="Unassembled WGS sequence"/>
</dbReference>
<dbReference type="AlphaFoldDB" id="K0SHP7"/>
<sequence>NEVNSIDGLTWEFTELDESVDFMDITVSIAGDRLRTTLYEKPMALYLYIPPHSAHARNHFLRMNLKANLKAFQDTRTHPAKTRANDHEASDHGRGVALDQLTKVRCVGEDALSPTDEVALAAAVILQVEAQDNRDSGEDRQPMTTDTYNFDDTDSENGTVPMIVTPPTPRRRQKRPKARSRPAENKMKASQESFQRHEDAKGIHLHRRKEDGPNPRFPEIGADVFGSPVHHHIGSSGSRKSLDIKMIDVLEYGDVDMRKTAPHSYSPLALTMVFGFPVHPCIMEKSIGKSYPKSCLAEATFDLVGDDNGPRSGPPPNDRVRYDKMFLERHANNRGFAPLPREYVGTYTTKAFPLASFWDWGARPYSQRGSPAETSRRLSPDPKTMRYFAEELRRISSSVANAWARANFLGNDPLLWPRLTEGFEGLPNLSPAPPNNRAPPPPARQAMVDRRLRRRLSWQSARVHGLYPQLVRSDEVPGQGTRNHSFQESFRQHGLDESTALRGDYFSGLLDLGANQCRGDEGCECMQRQAV</sequence>
<name>K0SHP7_THAOC</name>
<feature type="compositionally biased region" description="Basic and acidic residues" evidence="1">
    <location>
        <begin position="181"/>
        <end position="213"/>
    </location>
</feature>
<evidence type="ECO:0000256" key="1">
    <source>
        <dbReference type="SAM" id="MobiDB-lite"/>
    </source>
</evidence>
<proteinExistence type="predicted"/>
<feature type="compositionally biased region" description="Basic residues" evidence="1">
    <location>
        <begin position="169"/>
        <end position="180"/>
    </location>
</feature>
<gene>
    <name evidence="2" type="ORF">THAOC_14754</name>
</gene>
<evidence type="ECO:0000313" key="3">
    <source>
        <dbReference type="Proteomes" id="UP000266841"/>
    </source>
</evidence>